<comment type="function">
    <text evidence="1 7">RNaseP catalyzes the removal of the 5'-leader sequence from pre-tRNA to produce the mature 5'-terminus. It can also cleave other RNA substrates such as 4.5S RNA. The protein component plays an auxiliary but essential role in vivo by binding to the 5'-leader sequence and broadening the substrate specificity of the ribozyme.</text>
</comment>
<sequence>MKDSYRFRPHEKLRTSQEYLEVKRVGKRSRTTHFGVNFLINGLDYHRLGLIVTKRFWNAVERNRIKRRVREWFRLHKHHIPLPGRDIVIIARQGAERLSSTEVARELLRVFVKQDGRSS</sequence>
<dbReference type="AlphaFoldDB" id="A0A9W6FVE0"/>
<dbReference type="NCBIfam" id="TIGR00188">
    <property type="entry name" value="rnpA"/>
    <property type="match status" value="1"/>
</dbReference>
<name>A0A9W6FVE0_9BACT</name>
<evidence type="ECO:0000256" key="3">
    <source>
        <dbReference type="ARBA" id="ARBA00022722"/>
    </source>
</evidence>
<evidence type="ECO:0000256" key="8">
    <source>
        <dbReference type="NCBIfam" id="TIGR00188"/>
    </source>
</evidence>
<dbReference type="Proteomes" id="UP001144372">
    <property type="component" value="Unassembled WGS sequence"/>
</dbReference>
<keyword evidence="5 7" id="KW-0378">Hydrolase</keyword>
<evidence type="ECO:0000256" key="1">
    <source>
        <dbReference type="ARBA" id="ARBA00002663"/>
    </source>
</evidence>
<comment type="subunit">
    <text evidence="7">Consists of a catalytic RNA component (M1 or rnpB) and a protein subunit.</text>
</comment>
<evidence type="ECO:0000256" key="4">
    <source>
        <dbReference type="ARBA" id="ARBA00022759"/>
    </source>
</evidence>
<dbReference type="InterPro" id="IPR020539">
    <property type="entry name" value="RNase_P_CS"/>
</dbReference>
<evidence type="ECO:0000256" key="7">
    <source>
        <dbReference type="HAMAP-Rule" id="MF_00227"/>
    </source>
</evidence>
<comment type="catalytic activity">
    <reaction evidence="7">
        <text>Endonucleolytic cleavage of RNA, removing 5'-extranucleotides from tRNA precursor.</text>
        <dbReference type="EC" id="3.1.26.5"/>
    </reaction>
</comment>
<dbReference type="Pfam" id="PF00825">
    <property type="entry name" value="Ribonuclease_P"/>
    <property type="match status" value="1"/>
</dbReference>
<dbReference type="PROSITE" id="PS00648">
    <property type="entry name" value="RIBONUCLEASE_P"/>
    <property type="match status" value="1"/>
</dbReference>
<dbReference type="RefSeq" id="WP_281795578.1">
    <property type="nucleotide sequence ID" value="NZ_BSDR01000001.1"/>
</dbReference>
<comment type="similarity">
    <text evidence="7">Belongs to the RnpA family.</text>
</comment>
<keyword evidence="4 7" id="KW-0255">Endonuclease</keyword>
<dbReference type="InterPro" id="IPR020568">
    <property type="entry name" value="Ribosomal_Su5_D2-typ_SF"/>
</dbReference>
<keyword evidence="6 7" id="KW-0694">RNA-binding</keyword>
<dbReference type="InterPro" id="IPR000100">
    <property type="entry name" value="RNase_P"/>
</dbReference>
<dbReference type="HAMAP" id="MF_00227">
    <property type="entry name" value="RNase_P"/>
    <property type="match status" value="1"/>
</dbReference>
<proteinExistence type="inferred from homology"/>
<protein>
    <recommendedName>
        <fullName evidence="7 8">Ribonuclease P protein component</fullName>
        <shortName evidence="7">RNase P protein</shortName>
        <shortName evidence="7">RNaseP protein</shortName>
        <ecNumber evidence="7 8">3.1.26.5</ecNumber>
    </recommendedName>
    <alternativeName>
        <fullName evidence="7">Protein C5</fullName>
    </alternativeName>
</protein>
<dbReference type="InterPro" id="IPR014721">
    <property type="entry name" value="Ribsml_uS5_D2-typ_fold_subgr"/>
</dbReference>
<evidence type="ECO:0000256" key="6">
    <source>
        <dbReference type="ARBA" id="ARBA00022884"/>
    </source>
</evidence>
<dbReference type="PANTHER" id="PTHR33992">
    <property type="entry name" value="RIBONUCLEASE P PROTEIN COMPONENT"/>
    <property type="match status" value="1"/>
</dbReference>
<evidence type="ECO:0000256" key="2">
    <source>
        <dbReference type="ARBA" id="ARBA00022694"/>
    </source>
</evidence>
<dbReference type="SUPFAM" id="SSF54211">
    <property type="entry name" value="Ribosomal protein S5 domain 2-like"/>
    <property type="match status" value="1"/>
</dbReference>
<reference evidence="9" key="1">
    <citation type="submission" date="2022-12" db="EMBL/GenBank/DDBJ databases">
        <title>Reference genome sequencing for broad-spectrum identification of bacterial and archaeal isolates by mass spectrometry.</title>
        <authorList>
            <person name="Sekiguchi Y."/>
            <person name="Tourlousse D.M."/>
        </authorList>
    </citation>
    <scope>NUCLEOTIDE SEQUENCE</scope>
    <source>
        <strain evidence="9">ASRB1</strain>
    </source>
</reference>
<organism evidence="9 10">
    <name type="scientific">Desulforhabdus amnigena</name>
    <dbReference type="NCBI Taxonomy" id="40218"/>
    <lineage>
        <taxon>Bacteria</taxon>
        <taxon>Pseudomonadati</taxon>
        <taxon>Thermodesulfobacteriota</taxon>
        <taxon>Syntrophobacteria</taxon>
        <taxon>Syntrophobacterales</taxon>
        <taxon>Syntrophobacteraceae</taxon>
        <taxon>Desulforhabdus</taxon>
    </lineage>
</organism>
<dbReference type="EMBL" id="BSDR01000001">
    <property type="protein sequence ID" value="GLI35605.1"/>
    <property type="molecule type" value="Genomic_DNA"/>
</dbReference>
<dbReference type="GO" id="GO:0001682">
    <property type="term" value="P:tRNA 5'-leader removal"/>
    <property type="evidence" value="ECO:0007669"/>
    <property type="project" value="UniProtKB-UniRule"/>
</dbReference>
<evidence type="ECO:0000313" key="9">
    <source>
        <dbReference type="EMBL" id="GLI35605.1"/>
    </source>
</evidence>
<evidence type="ECO:0000256" key="5">
    <source>
        <dbReference type="ARBA" id="ARBA00022801"/>
    </source>
</evidence>
<dbReference type="GO" id="GO:0030677">
    <property type="term" value="C:ribonuclease P complex"/>
    <property type="evidence" value="ECO:0007669"/>
    <property type="project" value="TreeGrafter"/>
</dbReference>
<dbReference type="GO" id="GO:0042781">
    <property type="term" value="F:3'-tRNA processing endoribonuclease activity"/>
    <property type="evidence" value="ECO:0007669"/>
    <property type="project" value="TreeGrafter"/>
</dbReference>
<keyword evidence="10" id="KW-1185">Reference proteome</keyword>
<dbReference type="PANTHER" id="PTHR33992:SF1">
    <property type="entry name" value="RIBONUCLEASE P PROTEIN COMPONENT"/>
    <property type="match status" value="1"/>
</dbReference>
<dbReference type="GO" id="GO:0004526">
    <property type="term" value="F:ribonuclease P activity"/>
    <property type="evidence" value="ECO:0007669"/>
    <property type="project" value="UniProtKB-UniRule"/>
</dbReference>
<comment type="caution">
    <text evidence="9">The sequence shown here is derived from an EMBL/GenBank/DDBJ whole genome shotgun (WGS) entry which is preliminary data.</text>
</comment>
<dbReference type="Gene3D" id="3.30.230.10">
    <property type="match status" value="1"/>
</dbReference>
<keyword evidence="2 7" id="KW-0819">tRNA processing</keyword>
<accession>A0A9W6FVE0</accession>
<gene>
    <name evidence="7 9" type="primary">rnpA</name>
    <name evidence="9" type="ORF">DAMNIGENAA_30380</name>
</gene>
<dbReference type="GO" id="GO:0000049">
    <property type="term" value="F:tRNA binding"/>
    <property type="evidence" value="ECO:0007669"/>
    <property type="project" value="UniProtKB-UniRule"/>
</dbReference>
<keyword evidence="3 7" id="KW-0540">Nuclease</keyword>
<dbReference type="EC" id="3.1.26.5" evidence="7 8"/>
<evidence type="ECO:0000313" key="10">
    <source>
        <dbReference type="Proteomes" id="UP001144372"/>
    </source>
</evidence>